<evidence type="ECO:0000313" key="1">
    <source>
        <dbReference type="EMBL" id="AWY98300.1"/>
    </source>
</evidence>
<dbReference type="Pfam" id="PF07873">
    <property type="entry name" value="YabP"/>
    <property type="match status" value="1"/>
</dbReference>
<dbReference type="InterPro" id="IPR022476">
    <property type="entry name" value="Spore_YabP/YqfC"/>
</dbReference>
<sequence>MKGKLHELAGKLGDSLQIPKDLSYQDPVLTLTGARELYIENYKCIRQYQDTCIILLSGHHKIQIEGKNLVIAYYTDVEMKITGEISGILFL</sequence>
<keyword evidence="2" id="KW-1185">Reference proteome</keyword>
<dbReference type="RefSeq" id="WP_111919789.1">
    <property type="nucleotide sequence ID" value="NZ_CAUWHR010000007.1"/>
</dbReference>
<dbReference type="KEGG" id="blau:DQQ01_09240"/>
<dbReference type="AlphaFoldDB" id="A0A2Z4UB78"/>
<dbReference type="OrthoDB" id="2989236at2"/>
<accession>A0A2Z4UB78</accession>
<gene>
    <name evidence="1" type="ORF">DQQ01_09240</name>
</gene>
<proteinExistence type="predicted"/>
<dbReference type="EMBL" id="CP030280">
    <property type="protein sequence ID" value="AWY98300.1"/>
    <property type="molecule type" value="Genomic_DNA"/>
</dbReference>
<name>A0A2Z4UB78_9FIRM</name>
<evidence type="ECO:0000313" key="2">
    <source>
        <dbReference type="Proteomes" id="UP000250003"/>
    </source>
</evidence>
<reference evidence="2" key="1">
    <citation type="submission" date="2018-06" db="EMBL/GenBank/DDBJ databases">
        <title>Description of Blautia argi sp. nov., a new anaerobic isolated from dog feces.</title>
        <authorList>
            <person name="Chang Y.-H."/>
            <person name="Paek J."/>
            <person name="Shin Y."/>
        </authorList>
    </citation>
    <scope>NUCLEOTIDE SEQUENCE [LARGE SCALE GENOMIC DNA]</scope>
    <source>
        <strain evidence="2">KCTC 15426</strain>
    </source>
</reference>
<dbReference type="Proteomes" id="UP000250003">
    <property type="component" value="Chromosome"/>
</dbReference>
<protein>
    <submittedName>
        <fullName evidence="1">Sporulation protein</fullName>
    </submittedName>
</protein>
<organism evidence="1 2">
    <name type="scientific">Blautia argi</name>
    <dbReference type="NCBI Taxonomy" id="1912897"/>
    <lineage>
        <taxon>Bacteria</taxon>
        <taxon>Bacillati</taxon>
        <taxon>Bacillota</taxon>
        <taxon>Clostridia</taxon>
        <taxon>Lachnospirales</taxon>
        <taxon>Lachnospiraceae</taxon>
        <taxon>Blautia</taxon>
    </lineage>
</organism>